<dbReference type="RefSeq" id="WP_006567586.1">
    <property type="nucleotide sequence ID" value="NZ_BAABZP010000001.1"/>
</dbReference>
<dbReference type="EMBL" id="CACRSQ010000007">
    <property type="protein sequence ID" value="VYT28558.1"/>
    <property type="molecule type" value="Genomic_DNA"/>
</dbReference>
<proteinExistence type="predicted"/>
<dbReference type="SUPFAM" id="SSF141086">
    <property type="entry name" value="Agglutinin HPA-like"/>
    <property type="match status" value="1"/>
</dbReference>
<reference evidence="1" key="1">
    <citation type="submission" date="2019-11" db="EMBL/GenBank/DDBJ databases">
        <authorList>
            <person name="Feng L."/>
        </authorList>
    </citation>
    <scope>NUCLEOTIDE SEQUENCE</scope>
    <source>
        <strain evidence="1">AcaccaeLFYP115</strain>
    </source>
</reference>
<gene>
    <name evidence="1" type="ORF">ACLFYP115_02464</name>
</gene>
<accession>A0A6N2VEE7</accession>
<sequence length="288" mass="31290">MKLWENTALTEKGTALQNKLFDGQTLKITGAKAGAGEVPSVNLRQQTQITDERQEITLQPVRTEDGKAVIPVLLENIEVKESYELHQVGFYAQDPEEGEILYCIAQTSEGKKIPSAAESPGFSITWNFCFQNSDTAPFEVVLDSAGLVGVEQHKKLLDSVDEIKNRIYELSSELNKKADSTVVSQGLAGKANQTDLNTLSSQVNNVKNMKIVTGNGPITVGPYGNADKWVNFPSTFSSPPIVIISNAYSSYSRGLAAVDITKTGFNARDSNMGSGTTTFYYSYVAIGK</sequence>
<name>A0A6N2VEE7_9FIRM</name>
<dbReference type="InterPro" id="IPR037221">
    <property type="entry name" value="H-type_lectin_dom_sf"/>
</dbReference>
<organism evidence="1">
    <name type="scientific">Anaerostipes caccae</name>
    <dbReference type="NCBI Taxonomy" id="105841"/>
    <lineage>
        <taxon>Bacteria</taxon>
        <taxon>Bacillati</taxon>
        <taxon>Bacillota</taxon>
        <taxon>Clostridia</taxon>
        <taxon>Lachnospirales</taxon>
        <taxon>Lachnospiraceae</taxon>
        <taxon>Anaerostipes</taxon>
    </lineage>
</organism>
<protein>
    <submittedName>
        <fullName evidence="1">Uncharacterized protein</fullName>
    </submittedName>
</protein>
<evidence type="ECO:0000313" key="1">
    <source>
        <dbReference type="EMBL" id="VYT28558.1"/>
    </source>
</evidence>
<dbReference type="AlphaFoldDB" id="A0A6N2VEE7"/>